<keyword evidence="4" id="KW-0862">Zinc</keyword>
<dbReference type="AlphaFoldDB" id="A0A6S6VWH7"/>
<keyword evidence="5" id="KW-0539">Nucleus</keyword>
<evidence type="ECO:0000256" key="1">
    <source>
        <dbReference type="ARBA" id="ARBA00004123"/>
    </source>
</evidence>
<organism evidence="8 9">
    <name type="scientific">Pyrenophora teres f. teres</name>
    <dbReference type="NCBI Taxonomy" id="97479"/>
    <lineage>
        <taxon>Eukaryota</taxon>
        <taxon>Fungi</taxon>
        <taxon>Dikarya</taxon>
        <taxon>Ascomycota</taxon>
        <taxon>Pezizomycotina</taxon>
        <taxon>Dothideomycetes</taxon>
        <taxon>Pleosporomycetidae</taxon>
        <taxon>Pleosporales</taxon>
        <taxon>Pleosporineae</taxon>
        <taxon>Pleosporaceae</taxon>
        <taxon>Pyrenophora</taxon>
    </lineage>
</organism>
<dbReference type="GO" id="GO:0046983">
    <property type="term" value="F:protein dimerization activity"/>
    <property type="evidence" value="ECO:0007669"/>
    <property type="project" value="InterPro"/>
</dbReference>
<evidence type="ECO:0000313" key="9">
    <source>
        <dbReference type="Proteomes" id="UP000472372"/>
    </source>
</evidence>
<dbReference type="GO" id="GO:0005634">
    <property type="term" value="C:nucleus"/>
    <property type="evidence" value="ECO:0007669"/>
    <property type="project" value="UniProtKB-SubCell"/>
</dbReference>
<protein>
    <submittedName>
        <fullName evidence="8">Dimer-Tnp-hAT domain containing protein</fullName>
    </submittedName>
</protein>
<dbReference type="EMBL" id="HG992979">
    <property type="protein sequence ID" value="CAE7021985.1"/>
    <property type="molecule type" value="Genomic_DNA"/>
</dbReference>
<evidence type="ECO:0000256" key="3">
    <source>
        <dbReference type="ARBA" id="ARBA00022771"/>
    </source>
</evidence>
<evidence type="ECO:0000313" key="8">
    <source>
        <dbReference type="EMBL" id="CAE7021985.1"/>
    </source>
</evidence>
<feature type="domain" description="HAT C-terminal dimerisation" evidence="7">
    <location>
        <begin position="675"/>
        <end position="753"/>
    </location>
</feature>
<feature type="region of interest" description="Disordered" evidence="6">
    <location>
        <begin position="1"/>
        <end position="67"/>
    </location>
</feature>
<reference evidence="8" key="1">
    <citation type="submission" date="2021-02" db="EMBL/GenBank/DDBJ databases">
        <authorList>
            <person name="Syme A R."/>
            <person name="Syme A R."/>
            <person name="Moolhuijzen P."/>
        </authorList>
    </citation>
    <scope>NUCLEOTIDE SEQUENCE</scope>
    <source>
        <strain evidence="8">W1-1</strain>
    </source>
</reference>
<dbReference type="SUPFAM" id="SSF53098">
    <property type="entry name" value="Ribonuclease H-like"/>
    <property type="match status" value="1"/>
</dbReference>
<evidence type="ECO:0000256" key="6">
    <source>
        <dbReference type="SAM" id="MobiDB-lite"/>
    </source>
</evidence>
<evidence type="ECO:0000256" key="2">
    <source>
        <dbReference type="ARBA" id="ARBA00022723"/>
    </source>
</evidence>
<evidence type="ECO:0000256" key="5">
    <source>
        <dbReference type="ARBA" id="ARBA00023242"/>
    </source>
</evidence>
<keyword evidence="3" id="KW-0863">Zinc-finger</keyword>
<dbReference type="PANTHER" id="PTHR46481:SF10">
    <property type="entry name" value="ZINC FINGER BED DOMAIN-CONTAINING PROTEIN 39"/>
    <property type="match status" value="1"/>
</dbReference>
<dbReference type="Proteomes" id="UP000472372">
    <property type="component" value="Chromosome 3"/>
</dbReference>
<evidence type="ECO:0000256" key="4">
    <source>
        <dbReference type="ARBA" id="ARBA00022833"/>
    </source>
</evidence>
<proteinExistence type="predicted"/>
<dbReference type="PANTHER" id="PTHR46481">
    <property type="entry name" value="ZINC FINGER BED DOMAIN-CONTAINING PROTEIN 4"/>
    <property type="match status" value="1"/>
</dbReference>
<dbReference type="Pfam" id="PF05699">
    <property type="entry name" value="Dimer_Tnp_hAT"/>
    <property type="match status" value="1"/>
</dbReference>
<keyword evidence="2" id="KW-0479">Metal-binding</keyword>
<dbReference type="InterPro" id="IPR012337">
    <property type="entry name" value="RNaseH-like_sf"/>
</dbReference>
<dbReference type="InterPro" id="IPR052035">
    <property type="entry name" value="ZnF_BED_domain_contain"/>
</dbReference>
<comment type="subcellular location">
    <subcellularLocation>
        <location evidence="1">Nucleus</location>
    </subcellularLocation>
</comment>
<gene>
    <name evidence="8" type="ORF">PTTW11_03355</name>
</gene>
<accession>A0A6S6VWH7</accession>
<dbReference type="InterPro" id="IPR008906">
    <property type="entry name" value="HATC_C_dom"/>
</dbReference>
<name>A0A6S6VWH7_9PLEO</name>
<evidence type="ECO:0000259" key="7">
    <source>
        <dbReference type="Pfam" id="PF05699"/>
    </source>
</evidence>
<dbReference type="GO" id="GO:0008270">
    <property type="term" value="F:zinc ion binding"/>
    <property type="evidence" value="ECO:0007669"/>
    <property type="project" value="UniProtKB-KW"/>
</dbReference>
<sequence length="787" mass="88356">MPLRNLKRAAEGTSGPHGPHKRAKTAKGSASQPILMDDSQPELSIRTSPRKALAAAASQATEDAPFESQLRDAIPEATIQPPAEGSRAATEATSEAIEGGDDTGFDDEFTDNFDGINWKRLPRFTKPLQVTKSTSNAINHLAQKLLGHGYDRKGKLDSITLPRGQTTLKMMTEGGVDVPQGVANKLGNFDVQRFRYAAVTWLVDNNHPLREFETPAFRQMIEFANPEAADALWVVQMLSSAISKIHISFDGWTTKGGKRGFFGVVAHFADADGTIRDLPIALPQLTGAHTGERIAEVVGNIIDVFGITRSQLGYFVLDNAYANDTAVTKLAQRFEFTASHHRLRCGPHTLNLVGQMIIFGFDKDAYDNDQDEHKTEAAYLQEWRQQGPLGVLIDIINYIQTPQQHDLFADCQRRVNAKAPDQKQEILEPVKPVVTRWNSFHDTFVRAAKLHNAVDEYAQSHIERTMGADAYARSRNNKLTKVPAWMRSNGLTADDWAVITQYISVLEPLKEATKRLEARGKAGRFGAIYEVIPVFEAVLAVYEQLLKNHESVDYNANSAPEDHLPINLRAAWAKLNAYYTKLDESPAYFAATCLHPYYKNYCENSWRDKPSWLKANNAGLKQLWAFYKPQIQRQSRPPVRLSSGINDAINALVNAEPYGIVEVTEMDELERWRRFELRWTQEQFEQGSNPVSYWISLRPKYPNLARMAIDILTIPASSCECERLFSELGDLLEPRRRKIGSQLLAAIQCIRSWRDAGFKPLSDYNSGDVTDAEVAVIYEICKWDSEA</sequence>